<dbReference type="InterPro" id="IPR042178">
    <property type="entry name" value="Serpin_sf_1"/>
</dbReference>
<dbReference type="SUPFAM" id="SSF56574">
    <property type="entry name" value="Serpins"/>
    <property type="match status" value="1"/>
</dbReference>
<dbReference type="AlphaFoldDB" id="A0AAD9UHM6"/>
<dbReference type="Proteomes" id="UP001209878">
    <property type="component" value="Unassembled WGS sequence"/>
</dbReference>
<dbReference type="PANTHER" id="PTHR11461">
    <property type="entry name" value="SERINE PROTEASE INHIBITOR, SERPIN"/>
    <property type="match status" value="1"/>
</dbReference>
<organism evidence="3 4">
    <name type="scientific">Ridgeia piscesae</name>
    <name type="common">Tubeworm</name>
    <dbReference type="NCBI Taxonomy" id="27915"/>
    <lineage>
        <taxon>Eukaryota</taxon>
        <taxon>Metazoa</taxon>
        <taxon>Spiralia</taxon>
        <taxon>Lophotrochozoa</taxon>
        <taxon>Annelida</taxon>
        <taxon>Polychaeta</taxon>
        <taxon>Sedentaria</taxon>
        <taxon>Canalipalpata</taxon>
        <taxon>Sabellida</taxon>
        <taxon>Siboglinidae</taxon>
        <taxon>Ridgeia</taxon>
    </lineage>
</organism>
<comment type="similarity">
    <text evidence="1">Belongs to the serpin family.</text>
</comment>
<dbReference type="PANTHER" id="PTHR11461:SF211">
    <property type="entry name" value="GH10112P-RELATED"/>
    <property type="match status" value="1"/>
</dbReference>
<name>A0AAD9UHM6_RIDPI</name>
<dbReference type="GO" id="GO:0005615">
    <property type="term" value="C:extracellular space"/>
    <property type="evidence" value="ECO:0007669"/>
    <property type="project" value="InterPro"/>
</dbReference>
<feature type="domain" description="Serpin" evidence="2">
    <location>
        <begin position="18"/>
        <end position="157"/>
    </location>
</feature>
<gene>
    <name evidence="3" type="ORF">NP493_103g06074</name>
</gene>
<comment type="caution">
    <text evidence="3">The sequence shown here is derived from an EMBL/GenBank/DDBJ whole genome shotgun (WGS) entry which is preliminary data.</text>
</comment>
<dbReference type="GO" id="GO:0004867">
    <property type="term" value="F:serine-type endopeptidase inhibitor activity"/>
    <property type="evidence" value="ECO:0007669"/>
    <property type="project" value="InterPro"/>
</dbReference>
<evidence type="ECO:0000259" key="2">
    <source>
        <dbReference type="Pfam" id="PF00079"/>
    </source>
</evidence>
<dbReference type="PROSITE" id="PS00284">
    <property type="entry name" value="SERPIN"/>
    <property type="match status" value="1"/>
</dbReference>
<protein>
    <recommendedName>
        <fullName evidence="2">Serpin domain-containing protein</fullName>
    </recommendedName>
</protein>
<proteinExistence type="inferred from homology"/>
<dbReference type="Pfam" id="PF00079">
    <property type="entry name" value="Serpin"/>
    <property type="match status" value="1"/>
</dbReference>
<dbReference type="EMBL" id="JAODUO010000103">
    <property type="protein sequence ID" value="KAK2189552.1"/>
    <property type="molecule type" value="Genomic_DNA"/>
</dbReference>
<reference evidence="3" key="1">
    <citation type="journal article" date="2023" name="Mol. Biol. Evol.">
        <title>Third-Generation Sequencing Reveals the Adaptive Role of the Epigenome in Three Deep-Sea Polychaetes.</title>
        <authorList>
            <person name="Perez M."/>
            <person name="Aroh O."/>
            <person name="Sun Y."/>
            <person name="Lan Y."/>
            <person name="Juniper S.K."/>
            <person name="Young C.R."/>
            <person name="Angers B."/>
            <person name="Qian P.Y."/>
        </authorList>
    </citation>
    <scope>NUCLEOTIDE SEQUENCE</scope>
    <source>
        <strain evidence="3">R07B-5</strain>
    </source>
</reference>
<dbReference type="Gene3D" id="3.30.497.10">
    <property type="entry name" value="Antithrombin, subunit I, domain 2"/>
    <property type="match status" value="1"/>
</dbReference>
<dbReference type="InterPro" id="IPR000215">
    <property type="entry name" value="Serpin_fam"/>
</dbReference>
<dbReference type="InterPro" id="IPR023795">
    <property type="entry name" value="Serpin_CS"/>
</dbReference>
<dbReference type="InterPro" id="IPR036186">
    <property type="entry name" value="Serpin_sf"/>
</dbReference>
<evidence type="ECO:0000256" key="1">
    <source>
        <dbReference type="ARBA" id="ARBA00009500"/>
    </source>
</evidence>
<dbReference type="InterPro" id="IPR023796">
    <property type="entry name" value="Serpin_dom"/>
</dbReference>
<keyword evidence="4" id="KW-1185">Reference proteome</keyword>
<sequence length="158" mass="17333">MSNPRVAIRRSQSGHGYIPLETQGLASLESKLTFPSVTSALANTRKQQLTVGIPKFEIDKGLDLIPTLRIMGIKLAFTSAADFGGISAARQLYVKDVIHKEFINVSETGTEAAAATAVIFVESARLPVRAQFLADHPFLFLIRDQTTRSILFLGRYVK</sequence>
<evidence type="ECO:0000313" key="4">
    <source>
        <dbReference type="Proteomes" id="UP001209878"/>
    </source>
</evidence>
<evidence type="ECO:0000313" key="3">
    <source>
        <dbReference type="EMBL" id="KAK2189552.1"/>
    </source>
</evidence>
<accession>A0AAD9UHM6</accession>